<keyword evidence="2" id="KW-1133">Transmembrane helix</keyword>
<gene>
    <name evidence="3" type="ORF">BO94DRAFT_508254</name>
</gene>
<dbReference type="GO" id="GO:0051787">
    <property type="term" value="F:misfolded protein binding"/>
    <property type="evidence" value="ECO:0007669"/>
    <property type="project" value="TreeGrafter"/>
</dbReference>
<dbReference type="InterPro" id="IPR011990">
    <property type="entry name" value="TPR-like_helical_dom_sf"/>
</dbReference>
<comment type="caution">
    <text evidence="3">The sequence shown here is derived from an EMBL/GenBank/DDBJ whole genome shotgun (WGS) entry which is preliminary data.</text>
</comment>
<dbReference type="OrthoDB" id="10050400at2759"/>
<organism evidence="3 4">
    <name type="scientific">Aspergillus sclerotioniger CBS 115572</name>
    <dbReference type="NCBI Taxonomy" id="1450535"/>
    <lineage>
        <taxon>Eukaryota</taxon>
        <taxon>Fungi</taxon>
        <taxon>Dikarya</taxon>
        <taxon>Ascomycota</taxon>
        <taxon>Pezizomycotina</taxon>
        <taxon>Eurotiomycetes</taxon>
        <taxon>Eurotiomycetidae</taxon>
        <taxon>Eurotiales</taxon>
        <taxon>Aspergillaceae</taxon>
        <taxon>Aspergillus</taxon>
        <taxon>Aspergillus subgen. Circumdati</taxon>
    </lineage>
</organism>
<dbReference type="InterPro" id="IPR019734">
    <property type="entry name" value="TPR_rpt"/>
</dbReference>
<keyword evidence="1" id="KW-0802">TPR repeat</keyword>
<dbReference type="EMBL" id="MSFK01000003">
    <property type="protein sequence ID" value="PWY95202.1"/>
    <property type="molecule type" value="Genomic_DNA"/>
</dbReference>
<evidence type="ECO:0000256" key="2">
    <source>
        <dbReference type="SAM" id="Phobius"/>
    </source>
</evidence>
<evidence type="ECO:0000313" key="3">
    <source>
        <dbReference type="EMBL" id="PWY95202.1"/>
    </source>
</evidence>
<feature type="transmembrane region" description="Helical" evidence="2">
    <location>
        <begin position="82"/>
        <end position="103"/>
    </location>
</feature>
<dbReference type="RefSeq" id="XP_025471963.1">
    <property type="nucleotide sequence ID" value="XM_025609654.1"/>
</dbReference>
<dbReference type="Proteomes" id="UP000246702">
    <property type="component" value="Unassembled WGS sequence"/>
</dbReference>
<dbReference type="GO" id="GO:0031942">
    <property type="term" value="C:i-AAA complex"/>
    <property type="evidence" value="ECO:0007669"/>
    <property type="project" value="TreeGrafter"/>
</dbReference>
<sequence>MFSAAARRTSALPRTIITHNHHHQHAFSTRSIPTRPRSVTPITRTASIFRPSALQTRHLSLGQKMKRGYQEASKGIWRKNPILMPLALVSVATASGIFAYIAYVEATQVAPQYHKFPAPVAERLRTAIYYTDVDLNPHKAIKAYKEALHIAGELQMHPFSDEVMGIKLQVAVTLEKAGLVPKAIDVLEKIKADACHWTQIGIQYQADRGERPEDAKKGEEAAEPLSADPAILEAYDKINEIEAYSAQQLDKTLAKIVGISMKLAELYRSDYVQNDAKAEEALEFAVNFSLREMQRRAKAGRPLGGGNWMTLTEIATALTELGNMHYEKDQNNYALPLFLRALDLVSADEGKNPSCKQVTLMHNISAAIGSAAMTGRPLADPGVTREEAFETSRKWALEALNRAKKIPDDEDGECEASCALSILMLGELAAFQDKRGEATKYLTEAREAFKKLKEDKGVELTTEILKEVNSRK</sequence>
<dbReference type="Gene3D" id="1.25.40.10">
    <property type="entry name" value="Tetratricopeptide repeat domain"/>
    <property type="match status" value="1"/>
</dbReference>
<dbReference type="STRING" id="1450535.A0A317XBZ1"/>
<keyword evidence="2" id="KW-0472">Membrane</keyword>
<accession>A0A317XBZ1</accession>
<name>A0A317XBZ1_9EURO</name>
<evidence type="ECO:0000256" key="1">
    <source>
        <dbReference type="PROSITE-ProRule" id="PRU00339"/>
    </source>
</evidence>
<dbReference type="PROSITE" id="PS50005">
    <property type="entry name" value="TPR"/>
    <property type="match status" value="1"/>
</dbReference>
<evidence type="ECO:0000313" key="4">
    <source>
        <dbReference type="Proteomes" id="UP000246702"/>
    </source>
</evidence>
<dbReference type="GeneID" id="37111797"/>
<reference evidence="3 4" key="1">
    <citation type="submission" date="2016-12" db="EMBL/GenBank/DDBJ databases">
        <title>The genomes of Aspergillus section Nigri reveals drivers in fungal speciation.</title>
        <authorList>
            <consortium name="DOE Joint Genome Institute"/>
            <person name="Vesth T.C."/>
            <person name="Nybo J."/>
            <person name="Theobald S."/>
            <person name="Brandl J."/>
            <person name="Frisvad J.C."/>
            <person name="Nielsen K.F."/>
            <person name="Lyhne E.K."/>
            <person name="Kogle M.E."/>
            <person name="Kuo A."/>
            <person name="Riley R."/>
            <person name="Clum A."/>
            <person name="Nolan M."/>
            <person name="Lipzen A."/>
            <person name="Salamov A."/>
            <person name="Henrissat B."/>
            <person name="Wiebenga A."/>
            <person name="De Vries R.P."/>
            <person name="Grigoriev I.V."/>
            <person name="Mortensen U.H."/>
            <person name="Andersen M.R."/>
            <person name="Baker S.E."/>
        </authorList>
    </citation>
    <scope>NUCLEOTIDE SEQUENCE [LARGE SCALE GENOMIC DNA]</scope>
    <source>
        <strain evidence="3 4">CBS 115572</strain>
    </source>
</reference>
<proteinExistence type="predicted"/>
<keyword evidence="2" id="KW-0812">Transmembrane</keyword>
<dbReference type="InterPro" id="IPR040201">
    <property type="entry name" value="Mrg3-like"/>
</dbReference>
<dbReference type="PANTHER" id="PTHR28142:SF1">
    <property type="entry name" value="MITOCHONDRIAL INNER MEMBRANE I-AAA PROTEASE SUPERCOMPLEX SUBUNIT MGR3-RELATED"/>
    <property type="match status" value="1"/>
</dbReference>
<dbReference type="AlphaFoldDB" id="A0A317XBZ1"/>
<keyword evidence="4" id="KW-1185">Reference proteome</keyword>
<feature type="repeat" description="TPR" evidence="1">
    <location>
        <begin position="315"/>
        <end position="348"/>
    </location>
</feature>
<dbReference type="PANTHER" id="PTHR28142">
    <property type="entry name" value="MITOCHONDRIAL INNER MEMBRANE I-AAA PROTEASE SUPERCOMPLEX SUBUNIT MGR3-RELATED"/>
    <property type="match status" value="1"/>
</dbReference>
<protein>
    <submittedName>
        <fullName evidence="3">TPR domain protein</fullName>
    </submittedName>
</protein>
<dbReference type="GO" id="GO:0006515">
    <property type="term" value="P:protein quality control for misfolded or incompletely synthesized proteins"/>
    <property type="evidence" value="ECO:0007669"/>
    <property type="project" value="TreeGrafter"/>
</dbReference>